<feature type="repeat" description="WD" evidence="3">
    <location>
        <begin position="675"/>
        <end position="707"/>
    </location>
</feature>
<evidence type="ECO:0000256" key="3">
    <source>
        <dbReference type="PROSITE-ProRule" id="PRU00221"/>
    </source>
</evidence>
<evidence type="ECO:0000313" key="8">
    <source>
        <dbReference type="EMBL" id="TQM45952.1"/>
    </source>
</evidence>
<keyword evidence="9" id="KW-1185">Reference proteome</keyword>
<dbReference type="Gene3D" id="2.130.10.10">
    <property type="entry name" value="YVTN repeat-like/Quinoprotein amine dehydrogenase"/>
    <property type="match status" value="4"/>
</dbReference>
<sequence length="1245" mass="133663">MGWDREWRPGEVVADLYEVVDVVRSGGMGLVYRVRHRDWRVDLAVKAPRPALLASARSVANFLAEAQTWVELGLHPHTVNCVYVRRLDGLPYVFAEWVDGGSLAEWVHDRRLYQGGPRRALARMLDVAIQFTWGLEYAHEQKLVHQDVKPANVLLATDGTVKVTDFGLAKARAAAGESTVAPPGASVLVGFGGMTPAYCSPEQAQAAAGAPRGLSRATDVWSWAVSVLEMFAGAPPTANGQAAGRALERFLGTGAADPEIPGIPDGLVEVLRQCFAQEPGDRPQRMSAVADQLIRLYRAETGQDYDRPRPRASRLLADSLSNQALSLLDLGQTERAEQLWDQAVAADPQHPQAVYNRGLWRWRQGRLNDRQLLAALDEIRALHPDEVIGEYLQAQVHLERGDPDSAREVLGQAAGRDPDDPDVVAALAGLDGAAASASTEFRAPDEWIGHAATAGAAPTLLTCGTDGSVRLWDLRTGWSTVLDDGEPAIVTGPDHPSPTVAISADGRVGLSVHRRTTVLVWDLTSRRVVRTLTGHPTPIQSVALSGDAGTAVALCTKGLVLAWDATTGEALGTLEDRPPPAGHRYWGRVELDAAGQVCLVDDGNLGARLLAVPSGAPLAVLDDTGATTFGAGGRLLMTRDYSNATGFDPGFVVVLDLAAGRELSRCPSGVDWGSSTAVSDDGRLALSGSQDGVARVWELRRGRCVRTLTEAGFPLVGLALRGDGGLAVAVGRTGEVRTWALAVPGPPGPWSYCRPRAAHELASAAESVAAALERAAQLARQGERAEAARTLAEVRQVPGYERAPELLAQWRELCRFGSRRGLLAKWVRHDVPEVGGLRGHVTLDPGGLTLLLAGTALDTEVVDVRTGRHLGAVPGYLRPATGLSATHRFALTTTVERGVLMLSMPDGERLDRRFRGHKVHVSSTALSADGRVALTHAPPRDGTVRVWDLVDDRCVHVIRTETYQPGLALPPDGRVALIGGKEAIEVWDPWRGEKVRDLAAEGCTLLQEPRVSPDGRLVVAGNVSPAALLVWDLDSGELLHRMHPDQPESILISADSSTVFLGSYENSVQAWDLRTGRLRHTVPADRPHTSEDGPWLAASADGRVLLTCGGGRTALLHELDTGRSHRLDGHPADVYAVSLSADAQVAAIGCRDRSVRIWELDWDHAFPAQADWDDAARPHLDAFLARRGVWTEDSVAGLLDTLGDAGLGWIRVEGVVAQLRSALAAQPPHPRDSVPPRRRGLFGRR</sequence>
<dbReference type="PROSITE" id="PS00678">
    <property type="entry name" value="WD_REPEATS_1"/>
    <property type="match status" value="2"/>
</dbReference>
<evidence type="ECO:0000313" key="9">
    <source>
        <dbReference type="Proteomes" id="UP000319818"/>
    </source>
</evidence>
<evidence type="ECO:0000259" key="7">
    <source>
        <dbReference type="PROSITE" id="PS50011"/>
    </source>
</evidence>
<dbReference type="InterPro" id="IPR015943">
    <property type="entry name" value="WD40/YVTN_repeat-like_dom_sf"/>
</dbReference>
<dbReference type="OrthoDB" id="192618at2"/>
<keyword evidence="8" id="KW-0808">Transferase</keyword>
<feature type="repeat" description="WD" evidence="3">
    <location>
        <begin position="914"/>
        <end position="957"/>
    </location>
</feature>
<feature type="domain" description="Protein kinase" evidence="7">
    <location>
        <begin position="17"/>
        <end position="294"/>
    </location>
</feature>
<evidence type="ECO:0000256" key="5">
    <source>
        <dbReference type="SAM" id="Coils"/>
    </source>
</evidence>
<organism evidence="8 9">
    <name type="scientific">Pseudonocardia cypriaca</name>
    <dbReference type="NCBI Taxonomy" id="882449"/>
    <lineage>
        <taxon>Bacteria</taxon>
        <taxon>Bacillati</taxon>
        <taxon>Actinomycetota</taxon>
        <taxon>Actinomycetes</taxon>
        <taxon>Pseudonocardiales</taxon>
        <taxon>Pseudonocardiaceae</taxon>
        <taxon>Pseudonocardia</taxon>
    </lineage>
</organism>
<gene>
    <name evidence="8" type="ORF">FB388_3353</name>
</gene>
<dbReference type="PROSITE" id="PS50082">
    <property type="entry name" value="WD_REPEATS_2"/>
    <property type="match status" value="6"/>
</dbReference>
<reference evidence="8 9" key="1">
    <citation type="submission" date="2019-06" db="EMBL/GenBank/DDBJ databases">
        <title>Sequencing the genomes of 1000 actinobacteria strains.</title>
        <authorList>
            <person name="Klenk H.-P."/>
        </authorList>
    </citation>
    <scope>NUCLEOTIDE SEQUENCE [LARGE SCALE GENOMIC DNA]</scope>
    <source>
        <strain evidence="8 9">DSM 45511</strain>
    </source>
</reference>
<dbReference type="PROSITE" id="PS00108">
    <property type="entry name" value="PROTEIN_KINASE_ST"/>
    <property type="match status" value="1"/>
</dbReference>
<dbReference type="InterPro" id="IPR011047">
    <property type="entry name" value="Quinoprotein_ADH-like_sf"/>
</dbReference>
<feature type="region of interest" description="Disordered" evidence="6">
    <location>
        <begin position="1223"/>
        <end position="1245"/>
    </location>
</feature>
<dbReference type="SUPFAM" id="SSF48452">
    <property type="entry name" value="TPR-like"/>
    <property type="match status" value="1"/>
</dbReference>
<feature type="repeat" description="TPR" evidence="4">
    <location>
        <begin position="317"/>
        <end position="350"/>
    </location>
</feature>
<dbReference type="Proteomes" id="UP000319818">
    <property type="component" value="Unassembled WGS sequence"/>
</dbReference>
<dbReference type="InterPro" id="IPR001680">
    <property type="entry name" value="WD40_rpt"/>
</dbReference>
<dbReference type="Gene3D" id="1.25.40.10">
    <property type="entry name" value="Tetratricopeptide repeat domain"/>
    <property type="match status" value="1"/>
</dbReference>
<dbReference type="InterPro" id="IPR011990">
    <property type="entry name" value="TPR-like_helical_dom_sf"/>
</dbReference>
<dbReference type="PROSITE" id="PS50005">
    <property type="entry name" value="TPR"/>
    <property type="match status" value="1"/>
</dbReference>
<feature type="repeat" description="WD" evidence="3">
    <location>
        <begin position="1040"/>
        <end position="1081"/>
    </location>
</feature>
<dbReference type="PANTHER" id="PTHR22847">
    <property type="entry name" value="WD40 REPEAT PROTEIN"/>
    <property type="match status" value="1"/>
</dbReference>
<evidence type="ECO:0000256" key="2">
    <source>
        <dbReference type="ARBA" id="ARBA00022737"/>
    </source>
</evidence>
<dbReference type="InterPro" id="IPR011044">
    <property type="entry name" value="Quino_amine_DH_bsu"/>
</dbReference>
<dbReference type="GO" id="GO:0005524">
    <property type="term" value="F:ATP binding"/>
    <property type="evidence" value="ECO:0007669"/>
    <property type="project" value="InterPro"/>
</dbReference>
<keyword evidence="8" id="KW-0723">Serine/threonine-protein kinase</keyword>
<dbReference type="GO" id="GO:0004674">
    <property type="term" value="F:protein serine/threonine kinase activity"/>
    <property type="evidence" value="ECO:0007669"/>
    <property type="project" value="UniProtKB-KW"/>
</dbReference>
<dbReference type="PANTHER" id="PTHR22847:SF637">
    <property type="entry name" value="WD REPEAT DOMAIN 5B"/>
    <property type="match status" value="1"/>
</dbReference>
<name>A0A543GIN8_9PSEU</name>
<dbReference type="InterPro" id="IPR008271">
    <property type="entry name" value="Ser/Thr_kinase_AS"/>
</dbReference>
<comment type="caution">
    <text evidence="8">The sequence shown here is derived from an EMBL/GenBank/DDBJ whole genome shotgun (WGS) entry which is preliminary data.</text>
</comment>
<dbReference type="Pfam" id="PF00400">
    <property type="entry name" value="WD40"/>
    <property type="match status" value="4"/>
</dbReference>
<evidence type="ECO:0000256" key="6">
    <source>
        <dbReference type="SAM" id="MobiDB-lite"/>
    </source>
</evidence>
<feature type="repeat" description="WD" evidence="3">
    <location>
        <begin position="1127"/>
        <end position="1161"/>
    </location>
</feature>
<feature type="coiled-coil region" evidence="5">
    <location>
        <begin position="761"/>
        <end position="788"/>
    </location>
</feature>
<dbReference type="SMART" id="SM00220">
    <property type="entry name" value="S_TKc"/>
    <property type="match status" value="1"/>
</dbReference>
<dbReference type="Pfam" id="PF00069">
    <property type="entry name" value="Pkinase"/>
    <property type="match status" value="1"/>
</dbReference>
<dbReference type="SMART" id="SM00028">
    <property type="entry name" value="TPR"/>
    <property type="match status" value="2"/>
</dbReference>
<keyword evidence="8" id="KW-0418">Kinase</keyword>
<keyword evidence="5" id="KW-0175">Coiled coil</keyword>
<dbReference type="Gene3D" id="1.10.510.10">
    <property type="entry name" value="Transferase(Phosphotransferase) domain 1"/>
    <property type="match status" value="1"/>
</dbReference>
<dbReference type="PROSITE" id="PS50294">
    <property type="entry name" value="WD_REPEATS_REGION"/>
    <property type="match status" value="1"/>
</dbReference>
<feature type="repeat" description="WD" evidence="3">
    <location>
        <begin position="532"/>
        <end position="573"/>
    </location>
</feature>
<dbReference type="PROSITE" id="PS50011">
    <property type="entry name" value="PROTEIN_KINASE_DOM"/>
    <property type="match status" value="1"/>
</dbReference>
<dbReference type="SMART" id="SM00320">
    <property type="entry name" value="WD40"/>
    <property type="match status" value="10"/>
</dbReference>
<keyword evidence="1 3" id="KW-0853">WD repeat</keyword>
<dbReference type="InterPro" id="IPR019775">
    <property type="entry name" value="WD40_repeat_CS"/>
</dbReference>
<dbReference type="SUPFAM" id="SSF50969">
    <property type="entry name" value="YVTN repeat-like/Quinoprotein amine dehydrogenase"/>
    <property type="match status" value="1"/>
</dbReference>
<dbReference type="EMBL" id="VFPH01000001">
    <property type="protein sequence ID" value="TQM45952.1"/>
    <property type="molecule type" value="Genomic_DNA"/>
</dbReference>
<dbReference type="InterPro" id="IPR000719">
    <property type="entry name" value="Prot_kinase_dom"/>
</dbReference>
<proteinExistence type="predicted"/>
<dbReference type="InterPro" id="IPR019734">
    <property type="entry name" value="TPR_rpt"/>
</dbReference>
<feature type="compositionally biased region" description="Basic residues" evidence="6">
    <location>
        <begin position="1236"/>
        <end position="1245"/>
    </location>
</feature>
<dbReference type="RefSeq" id="WP_142101883.1">
    <property type="nucleotide sequence ID" value="NZ_VFPH01000001.1"/>
</dbReference>
<dbReference type="SUPFAM" id="SSF56112">
    <property type="entry name" value="Protein kinase-like (PK-like)"/>
    <property type="match status" value="1"/>
</dbReference>
<keyword evidence="4" id="KW-0802">TPR repeat</keyword>
<dbReference type="InterPro" id="IPR011009">
    <property type="entry name" value="Kinase-like_dom_sf"/>
</dbReference>
<protein>
    <submittedName>
        <fullName evidence="8">Serine/threonine protein kinase</fullName>
    </submittedName>
</protein>
<dbReference type="CDD" id="cd14014">
    <property type="entry name" value="STKc_PknB_like"/>
    <property type="match status" value="1"/>
</dbReference>
<feature type="repeat" description="WD" evidence="3">
    <location>
        <begin position="460"/>
        <end position="477"/>
    </location>
</feature>
<dbReference type="Pfam" id="PF13432">
    <property type="entry name" value="TPR_16"/>
    <property type="match status" value="2"/>
</dbReference>
<evidence type="ECO:0000256" key="4">
    <source>
        <dbReference type="PROSITE-ProRule" id="PRU00339"/>
    </source>
</evidence>
<evidence type="ECO:0000256" key="1">
    <source>
        <dbReference type="ARBA" id="ARBA00022574"/>
    </source>
</evidence>
<dbReference type="SUPFAM" id="SSF50998">
    <property type="entry name" value="Quinoprotein alcohol dehydrogenase-like"/>
    <property type="match status" value="1"/>
</dbReference>
<accession>A0A543GIN8</accession>
<keyword evidence="2" id="KW-0677">Repeat</keyword>
<dbReference type="AlphaFoldDB" id="A0A543GIN8"/>